<evidence type="ECO:0000313" key="8">
    <source>
        <dbReference type="Proteomes" id="UP000195011"/>
    </source>
</evidence>
<feature type="transmembrane region" description="Helical" evidence="5">
    <location>
        <begin position="343"/>
        <end position="364"/>
    </location>
</feature>
<feature type="transmembrane region" description="Helical" evidence="5">
    <location>
        <begin position="224"/>
        <end position="242"/>
    </location>
</feature>
<organism evidence="7 8">
    <name type="scientific">Clavibacter michiganensis</name>
    <dbReference type="NCBI Taxonomy" id="28447"/>
    <lineage>
        <taxon>Bacteria</taxon>
        <taxon>Bacillati</taxon>
        <taxon>Actinomycetota</taxon>
        <taxon>Actinomycetes</taxon>
        <taxon>Micrococcales</taxon>
        <taxon>Microbacteriaceae</taxon>
        <taxon>Clavibacter</taxon>
    </lineage>
</organism>
<evidence type="ECO:0000256" key="5">
    <source>
        <dbReference type="SAM" id="Phobius"/>
    </source>
</evidence>
<protein>
    <submittedName>
        <fullName evidence="7">ABC-2 family transporter protein</fullName>
    </submittedName>
</protein>
<evidence type="ECO:0000256" key="4">
    <source>
        <dbReference type="ARBA" id="ARBA00023136"/>
    </source>
</evidence>
<gene>
    <name evidence="7" type="ORF">BFL36_05570</name>
</gene>
<name>A0A251YL91_9MICO</name>
<evidence type="ECO:0000259" key="6">
    <source>
        <dbReference type="Pfam" id="PF12698"/>
    </source>
</evidence>
<keyword evidence="3 5" id="KW-1133">Transmembrane helix</keyword>
<feature type="transmembrane region" description="Helical" evidence="5">
    <location>
        <begin position="42"/>
        <end position="65"/>
    </location>
</feature>
<feature type="domain" description="ABC-2 type transporter transmembrane" evidence="6">
    <location>
        <begin position="41"/>
        <end position="360"/>
    </location>
</feature>
<feature type="transmembrane region" description="Helical" evidence="5">
    <location>
        <begin position="163"/>
        <end position="187"/>
    </location>
</feature>
<dbReference type="GO" id="GO:0016020">
    <property type="term" value="C:membrane"/>
    <property type="evidence" value="ECO:0007669"/>
    <property type="project" value="UniProtKB-SubCell"/>
</dbReference>
<dbReference type="GO" id="GO:0140359">
    <property type="term" value="F:ABC-type transporter activity"/>
    <property type="evidence" value="ECO:0007669"/>
    <property type="project" value="InterPro"/>
</dbReference>
<proteinExistence type="predicted"/>
<dbReference type="AlphaFoldDB" id="A0A251YL91"/>
<dbReference type="PANTHER" id="PTHR43471">
    <property type="entry name" value="ABC TRANSPORTER PERMEASE"/>
    <property type="match status" value="1"/>
</dbReference>
<dbReference type="EMBL" id="MDJY01000031">
    <property type="protein sequence ID" value="OUE25010.1"/>
    <property type="molecule type" value="Genomic_DNA"/>
</dbReference>
<comment type="caution">
    <text evidence="7">The sequence shown here is derived from an EMBL/GenBank/DDBJ whole genome shotgun (WGS) entry which is preliminary data.</text>
</comment>
<feature type="transmembrane region" description="Helical" evidence="5">
    <location>
        <begin position="286"/>
        <end position="307"/>
    </location>
</feature>
<dbReference type="Pfam" id="PF12698">
    <property type="entry name" value="ABC2_membrane_3"/>
    <property type="match status" value="1"/>
</dbReference>
<evidence type="ECO:0000256" key="2">
    <source>
        <dbReference type="ARBA" id="ARBA00022692"/>
    </source>
</evidence>
<dbReference type="InterPro" id="IPR013525">
    <property type="entry name" value="ABC2_TM"/>
</dbReference>
<keyword evidence="2 5" id="KW-0812">Transmembrane</keyword>
<sequence>MSTTSTPPGTSRGAARGTAPTFAQSTMLVTGREVRMRLRSKSFLISTGILLFGILASIVVSGFLASSGSLGDGGSTRVAVVGSAQQAVSGASSLEGVPADSVEDARAMVRDGDVEAAVVPDTQADSDGAVLVIGDESAPDGVVQALTETPRVELLEEPTTNPAIGYLMAVAFGVVFFISALTFGQIIAQSVVEEKQTRVVELLMSTIPVRALLAGKVLGNSILAFTQIALIALMSGVGLLVTDQTALLAVIGPSVLWFVVFFVFGFVLLASMFAAAASLVSRQEDVGAVTMPVTSLVMIPYFAVIFFNDNPTVMAVMSYIPFSAPVGMPLRLFLGTAEWWEPLVSLAVLIATTAVVVVLGSRIYSNSLLRTGSRVKLSEALKG</sequence>
<evidence type="ECO:0000256" key="1">
    <source>
        <dbReference type="ARBA" id="ARBA00004141"/>
    </source>
</evidence>
<keyword evidence="4 5" id="KW-0472">Membrane</keyword>
<dbReference type="Proteomes" id="UP000195011">
    <property type="component" value="Unassembled WGS sequence"/>
</dbReference>
<feature type="transmembrane region" description="Helical" evidence="5">
    <location>
        <begin position="254"/>
        <end position="280"/>
    </location>
</feature>
<accession>A0A251YL91</accession>
<dbReference type="PANTHER" id="PTHR43471:SF3">
    <property type="entry name" value="ABC TRANSPORTER PERMEASE PROTEIN NATB"/>
    <property type="match status" value="1"/>
</dbReference>
<feature type="transmembrane region" description="Helical" evidence="5">
    <location>
        <begin position="319"/>
        <end position="337"/>
    </location>
</feature>
<reference evidence="7 8" key="1">
    <citation type="submission" date="2016-08" db="EMBL/GenBank/DDBJ databases">
        <title>Genome sequence of Clavibacter michiganensis spp strain CFBP8017.</title>
        <authorList>
            <person name="Thapa S.P."/>
            <person name="Coaker G."/>
            <person name="Jacques M.-A."/>
        </authorList>
    </citation>
    <scope>NUCLEOTIDE SEQUENCE [LARGE SCALE GENOMIC DNA]</scope>
    <source>
        <strain evidence="7">CFBP8017</strain>
    </source>
</reference>
<comment type="subcellular location">
    <subcellularLocation>
        <location evidence="1">Membrane</location>
        <topology evidence="1">Multi-pass membrane protein</topology>
    </subcellularLocation>
</comment>
<evidence type="ECO:0000256" key="3">
    <source>
        <dbReference type="ARBA" id="ARBA00022989"/>
    </source>
</evidence>
<evidence type="ECO:0000313" key="7">
    <source>
        <dbReference type="EMBL" id="OUE25010.1"/>
    </source>
</evidence>